<name>A0A9D1Y2T8_9FIRM</name>
<dbReference type="Proteomes" id="UP000886751">
    <property type="component" value="Unassembled WGS sequence"/>
</dbReference>
<dbReference type="Gene3D" id="3.30.420.40">
    <property type="match status" value="2"/>
</dbReference>
<accession>A0A9D1Y2T8</accession>
<dbReference type="InterPro" id="IPR043129">
    <property type="entry name" value="ATPase_NBD"/>
</dbReference>
<evidence type="ECO:0000256" key="1">
    <source>
        <dbReference type="ARBA" id="ARBA00006479"/>
    </source>
</evidence>
<proteinExistence type="inferred from homology"/>
<reference evidence="2" key="2">
    <citation type="submission" date="2021-04" db="EMBL/GenBank/DDBJ databases">
        <authorList>
            <person name="Gilroy R."/>
        </authorList>
    </citation>
    <scope>NUCLEOTIDE SEQUENCE</scope>
    <source>
        <strain evidence="2">ChiHecec2B26-7398</strain>
    </source>
</reference>
<organism evidence="2 3">
    <name type="scientific">Candidatus Gemmiger excrementipullorum</name>
    <dbReference type="NCBI Taxonomy" id="2838610"/>
    <lineage>
        <taxon>Bacteria</taxon>
        <taxon>Bacillati</taxon>
        <taxon>Bacillota</taxon>
        <taxon>Clostridia</taxon>
        <taxon>Eubacteriales</taxon>
        <taxon>Gemmiger</taxon>
    </lineage>
</organism>
<reference evidence="2" key="1">
    <citation type="journal article" date="2021" name="PeerJ">
        <title>Extensive microbial diversity within the chicken gut microbiome revealed by metagenomics and culture.</title>
        <authorList>
            <person name="Gilroy R."/>
            <person name="Ravi A."/>
            <person name="Getino M."/>
            <person name="Pursley I."/>
            <person name="Horton D.L."/>
            <person name="Alikhan N.F."/>
            <person name="Baker D."/>
            <person name="Gharbi K."/>
            <person name="Hall N."/>
            <person name="Watson M."/>
            <person name="Adriaenssens E.M."/>
            <person name="Foster-Nyarko E."/>
            <person name="Jarju S."/>
            <person name="Secka A."/>
            <person name="Antonio M."/>
            <person name="Oren A."/>
            <person name="Chaudhuri R.R."/>
            <person name="La Ragione R."/>
            <person name="Hildebrand F."/>
            <person name="Pallen M.J."/>
        </authorList>
    </citation>
    <scope>NUCLEOTIDE SEQUENCE</scope>
    <source>
        <strain evidence="2">ChiHecec2B26-7398</strain>
    </source>
</reference>
<dbReference type="Pfam" id="PF00480">
    <property type="entry name" value="ROK"/>
    <property type="match status" value="1"/>
</dbReference>
<dbReference type="CDD" id="cd23763">
    <property type="entry name" value="ASKHA_ATPase_ROK"/>
    <property type="match status" value="1"/>
</dbReference>
<evidence type="ECO:0000313" key="2">
    <source>
        <dbReference type="EMBL" id="HIX95846.1"/>
    </source>
</evidence>
<dbReference type="PANTHER" id="PTHR18964:SF149">
    <property type="entry name" value="BIFUNCTIONAL UDP-N-ACETYLGLUCOSAMINE 2-EPIMERASE_N-ACETYLMANNOSAMINE KINASE"/>
    <property type="match status" value="1"/>
</dbReference>
<gene>
    <name evidence="2" type="ORF">H9846_10390</name>
</gene>
<dbReference type="AlphaFoldDB" id="A0A9D1Y2T8"/>
<dbReference type="SUPFAM" id="SSF53067">
    <property type="entry name" value="Actin-like ATPase domain"/>
    <property type="match status" value="1"/>
</dbReference>
<sequence>MQPLYLCADIGGTRIKTALLTADGQLAGPIFHQDARAALAREALLDHIAACLLAPVQAAPGKRPCGVRLAMPGPCDYDAGICKIEGLGKYAALYNVDLCAALGRRLAPALGSAAAGLRLQNDVAAFALGELRFGCAQGCARGLFVCIGTGCGSAFTLGSALAPEGTPGMPPGGYLYPLPLRGKRVDDWVSRRGLQTLSAQTLGEALDGLALAQRAGDGDAGAQAVWRDFGTLLAEALTPALDAYRPQLCCLGGQVTASAPLFLAPLADACRARGIALACTQDTSLRAMQGTLPA</sequence>
<comment type="caution">
    <text evidence="2">The sequence shown here is derived from an EMBL/GenBank/DDBJ whole genome shotgun (WGS) entry which is preliminary data.</text>
</comment>
<dbReference type="PANTHER" id="PTHR18964">
    <property type="entry name" value="ROK (REPRESSOR, ORF, KINASE) FAMILY"/>
    <property type="match status" value="1"/>
</dbReference>
<dbReference type="EMBL" id="DXEI01000156">
    <property type="protein sequence ID" value="HIX95846.1"/>
    <property type="molecule type" value="Genomic_DNA"/>
</dbReference>
<comment type="similarity">
    <text evidence="1">Belongs to the ROK (NagC/XylR) family.</text>
</comment>
<protein>
    <submittedName>
        <fullName evidence="2">ROK family protein</fullName>
    </submittedName>
</protein>
<dbReference type="InterPro" id="IPR000600">
    <property type="entry name" value="ROK"/>
</dbReference>
<evidence type="ECO:0000313" key="3">
    <source>
        <dbReference type="Proteomes" id="UP000886751"/>
    </source>
</evidence>